<dbReference type="EMBL" id="AFHG01000043">
    <property type="protein sequence ID" value="EGK72133.1"/>
    <property type="molecule type" value="Genomic_DNA"/>
</dbReference>
<dbReference type="PANTHER" id="PTHR24421:SF59">
    <property type="entry name" value="OXYGEN SENSOR HISTIDINE KINASE NREB"/>
    <property type="match status" value="1"/>
</dbReference>
<gene>
    <name evidence="7" type="ORF">METUNv1_01605</name>
</gene>
<dbReference type="AlphaFoldDB" id="F5RBG2"/>
<keyword evidence="2 7" id="KW-0418">Kinase</keyword>
<dbReference type="InterPro" id="IPR003594">
    <property type="entry name" value="HATPase_dom"/>
</dbReference>
<dbReference type="SUPFAM" id="SSF55785">
    <property type="entry name" value="PYP-like sensor domain (PAS domain)"/>
    <property type="match status" value="1"/>
</dbReference>
<feature type="domain" description="PAC" evidence="6">
    <location>
        <begin position="92"/>
        <end position="144"/>
    </location>
</feature>
<organism evidence="7 8">
    <name type="scientific">Methyloversatilis universalis (strain ATCC BAA-1314 / DSM 25237 / JCM 13912 / CCUG 52030 / FAM5)</name>
    <dbReference type="NCBI Taxonomy" id="1000565"/>
    <lineage>
        <taxon>Bacteria</taxon>
        <taxon>Pseudomonadati</taxon>
        <taxon>Pseudomonadota</taxon>
        <taxon>Betaproteobacteria</taxon>
        <taxon>Nitrosomonadales</taxon>
        <taxon>Sterolibacteriaceae</taxon>
        <taxon>Methyloversatilis</taxon>
    </lineage>
</organism>
<dbReference type="GO" id="GO:0016020">
    <property type="term" value="C:membrane"/>
    <property type="evidence" value="ECO:0007669"/>
    <property type="project" value="InterPro"/>
</dbReference>
<dbReference type="GO" id="GO:0000155">
    <property type="term" value="F:phosphorelay sensor kinase activity"/>
    <property type="evidence" value="ECO:0007669"/>
    <property type="project" value="InterPro"/>
</dbReference>
<dbReference type="PROSITE" id="PS50112">
    <property type="entry name" value="PAS"/>
    <property type="match status" value="1"/>
</dbReference>
<dbReference type="InterPro" id="IPR013767">
    <property type="entry name" value="PAS_fold"/>
</dbReference>
<dbReference type="SMART" id="SM00086">
    <property type="entry name" value="PAC"/>
    <property type="match status" value="1"/>
</dbReference>
<keyword evidence="3" id="KW-0902">Two-component regulatory system</keyword>
<dbReference type="Pfam" id="PF02518">
    <property type="entry name" value="HATPase_c"/>
    <property type="match status" value="1"/>
</dbReference>
<evidence type="ECO:0000259" key="5">
    <source>
        <dbReference type="PROSITE" id="PS50112"/>
    </source>
</evidence>
<dbReference type="SMART" id="SM00387">
    <property type="entry name" value="HATPase_c"/>
    <property type="match status" value="1"/>
</dbReference>
<dbReference type="PROSITE" id="PS50113">
    <property type="entry name" value="PAC"/>
    <property type="match status" value="1"/>
</dbReference>
<feature type="domain" description="PAS" evidence="5">
    <location>
        <begin position="14"/>
        <end position="66"/>
    </location>
</feature>
<dbReference type="SUPFAM" id="SSF55874">
    <property type="entry name" value="ATPase domain of HSP90 chaperone/DNA topoisomerase II/histidine kinase"/>
    <property type="match status" value="1"/>
</dbReference>
<dbReference type="Pfam" id="PF07730">
    <property type="entry name" value="HisKA_3"/>
    <property type="match status" value="1"/>
</dbReference>
<dbReference type="Gene3D" id="3.30.450.20">
    <property type="entry name" value="PAS domain"/>
    <property type="match status" value="1"/>
</dbReference>
<evidence type="ECO:0000256" key="2">
    <source>
        <dbReference type="ARBA" id="ARBA00022777"/>
    </source>
</evidence>
<dbReference type="SMART" id="SM00091">
    <property type="entry name" value="PAS"/>
    <property type="match status" value="1"/>
</dbReference>
<dbReference type="GO" id="GO:0006355">
    <property type="term" value="P:regulation of DNA-templated transcription"/>
    <property type="evidence" value="ECO:0007669"/>
    <property type="project" value="InterPro"/>
</dbReference>
<dbReference type="PROSITE" id="PS50109">
    <property type="entry name" value="HIS_KIN"/>
    <property type="match status" value="1"/>
</dbReference>
<dbReference type="RefSeq" id="WP_008060570.1">
    <property type="nucleotide sequence ID" value="NZ_AFHG01000043.1"/>
</dbReference>
<dbReference type="STRING" id="1000565.METUNv1_01605"/>
<dbReference type="InterPro" id="IPR036890">
    <property type="entry name" value="HATPase_C_sf"/>
</dbReference>
<accession>F5RBG2</accession>
<dbReference type="Pfam" id="PF00989">
    <property type="entry name" value="PAS"/>
    <property type="match status" value="1"/>
</dbReference>
<sequence>MFAHLHHLSHHAAWRHQLEMLLESAGEGIYGVDQNGRCIFINRAGAELIGFEPDEVLGRNMHYLIHHAHSDGRHYDVHECPIFRAFQEGQGVRIESEVLWRRDGSAFPAEYTSYPIRDAGQIVGAVVTFADITERKRAEAVLRANQVELERRVSERTAALQDANARLQHSHSALQRLSAHLQQVREDERTHIAREVHDELGASLTALQFDLNWLRPRLAHDGALERKLDDMMSVTRQALDAVRRILTDLRPGVLDHLGLWAAIEWQLQEMQSRHGLRCTLSLSDAEPERRLGRSAEIAVYRIVQEVLTNVARHAEASEVNVELTGQASAIELCIRDNGRGMQVPAQPTSFGLLGMYERARALGGELRIDSTPGAGTAVHLRVPESTR</sequence>
<dbReference type="InterPro" id="IPR050482">
    <property type="entry name" value="Sensor_HK_TwoCompSys"/>
</dbReference>
<dbReference type="GO" id="GO:0046983">
    <property type="term" value="F:protein dimerization activity"/>
    <property type="evidence" value="ECO:0007669"/>
    <property type="project" value="InterPro"/>
</dbReference>
<dbReference type="NCBIfam" id="TIGR00229">
    <property type="entry name" value="sensory_box"/>
    <property type="match status" value="1"/>
</dbReference>
<dbReference type="CDD" id="cd16917">
    <property type="entry name" value="HATPase_UhpB-NarQ-NarX-like"/>
    <property type="match status" value="1"/>
</dbReference>
<keyword evidence="1" id="KW-0808">Transferase</keyword>
<dbReference type="InterPro" id="IPR005467">
    <property type="entry name" value="His_kinase_dom"/>
</dbReference>
<dbReference type="Gene3D" id="1.20.5.1930">
    <property type="match status" value="1"/>
</dbReference>
<dbReference type="eggNOG" id="COG4585">
    <property type="taxonomic scope" value="Bacteria"/>
</dbReference>
<evidence type="ECO:0000313" key="7">
    <source>
        <dbReference type="EMBL" id="EGK72133.1"/>
    </source>
</evidence>
<dbReference type="OrthoDB" id="9813412at2"/>
<dbReference type="Proteomes" id="UP000005019">
    <property type="component" value="Unassembled WGS sequence"/>
</dbReference>
<evidence type="ECO:0000259" key="4">
    <source>
        <dbReference type="PROSITE" id="PS50109"/>
    </source>
</evidence>
<feature type="domain" description="Histidine kinase" evidence="4">
    <location>
        <begin position="195"/>
        <end position="386"/>
    </location>
</feature>
<evidence type="ECO:0000256" key="3">
    <source>
        <dbReference type="ARBA" id="ARBA00023012"/>
    </source>
</evidence>
<dbReference type="InterPro" id="IPR001610">
    <property type="entry name" value="PAC"/>
</dbReference>
<dbReference type="PANTHER" id="PTHR24421">
    <property type="entry name" value="NITRATE/NITRITE SENSOR PROTEIN NARX-RELATED"/>
    <property type="match status" value="1"/>
</dbReference>
<protein>
    <submittedName>
        <fullName evidence="7">PAS/PAC sensor signal transduction histidine kinase</fullName>
    </submittedName>
</protein>
<dbReference type="InterPro" id="IPR035965">
    <property type="entry name" value="PAS-like_dom_sf"/>
</dbReference>
<keyword evidence="8" id="KW-1185">Reference proteome</keyword>
<dbReference type="InterPro" id="IPR000700">
    <property type="entry name" value="PAS-assoc_C"/>
</dbReference>
<evidence type="ECO:0000256" key="1">
    <source>
        <dbReference type="ARBA" id="ARBA00022679"/>
    </source>
</evidence>
<proteinExistence type="predicted"/>
<dbReference type="Gene3D" id="3.30.565.10">
    <property type="entry name" value="Histidine kinase-like ATPase, C-terminal domain"/>
    <property type="match status" value="1"/>
</dbReference>
<name>F5RBG2_METUF</name>
<evidence type="ECO:0000313" key="8">
    <source>
        <dbReference type="Proteomes" id="UP000005019"/>
    </source>
</evidence>
<dbReference type="InterPro" id="IPR000014">
    <property type="entry name" value="PAS"/>
</dbReference>
<reference evidence="7 8" key="1">
    <citation type="journal article" date="2011" name="J. Bacteriol.">
        <title>Genome sequence of Methyloversatilis universalis FAM5T, a methylotrophic representative of the order Rhodocyclales.</title>
        <authorList>
            <person name="Kittichotirat W."/>
            <person name="Good N.M."/>
            <person name="Hall R."/>
            <person name="Bringel F."/>
            <person name="Lajus A."/>
            <person name="Medigue C."/>
            <person name="Smalley N.E."/>
            <person name="Beck D."/>
            <person name="Bumgarner R."/>
            <person name="Vuilleumier S."/>
            <person name="Kalyuzhnaya M.G."/>
        </authorList>
    </citation>
    <scope>NUCLEOTIDE SEQUENCE [LARGE SCALE GENOMIC DNA]</scope>
    <source>
        <strain evidence="8">ATCC BAA-1314 / JCM 13912 / FAM5</strain>
    </source>
</reference>
<comment type="caution">
    <text evidence="7">The sequence shown here is derived from an EMBL/GenBank/DDBJ whole genome shotgun (WGS) entry which is preliminary data.</text>
</comment>
<dbReference type="InterPro" id="IPR011712">
    <property type="entry name" value="Sig_transdc_His_kin_sub3_dim/P"/>
</dbReference>
<evidence type="ECO:0000259" key="6">
    <source>
        <dbReference type="PROSITE" id="PS50113"/>
    </source>
</evidence>
<dbReference type="CDD" id="cd00130">
    <property type="entry name" value="PAS"/>
    <property type="match status" value="1"/>
</dbReference>